<protein>
    <submittedName>
        <fullName evidence="2">Uncharacterized protein</fullName>
    </submittedName>
</protein>
<accession>A0A922CDJ3</accession>
<feature type="chain" id="PRO_5037203507" evidence="1">
    <location>
        <begin position="17"/>
        <end position="295"/>
    </location>
</feature>
<dbReference type="OrthoDB" id="6917049at2759"/>
<evidence type="ECO:0000313" key="3">
    <source>
        <dbReference type="Proteomes" id="UP000791440"/>
    </source>
</evidence>
<name>A0A922CDJ3_MANSE</name>
<evidence type="ECO:0000256" key="1">
    <source>
        <dbReference type="SAM" id="SignalP"/>
    </source>
</evidence>
<evidence type="ECO:0000313" key="2">
    <source>
        <dbReference type="EMBL" id="KAG6441438.1"/>
    </source>
</evidence>
<proteinExistence type="predicted"/>
<reference evidence="2" key="1">
    <citation type="journal article" date="2016" name="Insect Biochem. Mol. Biol.">
        <title>Multifaceted biological insights from a draft genome sequence of the tobacco hornworm moth, Manduca sexta.</title>
        <authorList>
            <person name="Kanost M.R."/>
            <person name="Arrese E.L."/>
            <person name="Cao X."/>
            <person name="Chen Y.R."/>
            <person name="Chellapilla S."/>
            <person name="Goldsmith M.R."/>
            <person name="Grosse-Wilde E."/>
            <person name="Heckel D.G."/>
            <person name="Herndon N."/>
            <person name="Jiang H."/>
            <person name="Papanicolaou A."/>
            <person name="Qu J."/>
            <person name="Soulages J.L."/>
            <person name="Vogel H."/>
            <person name="Walters J."/>
            <person name="Waterhouse R.M."/>
            <person name="Ahn S.J."/>
            <person name="Almeida F.C."/>
            <person name="An C."/>
            <person name="Aqrawi P."/>
            <person name="Bretschneider A."/>
            <person name="Bryant W.B."/>
            <person name="Bucks S."/>
            <person name="Chao H."/>
            <person name="Chevignon G."/>
            <person name="Christen J.M."/>
            <person name="Clarke D.F."/>
            <person name="Dittmer N.T."/>
            <person name="Ferguson L.C.F."/>
            <person name="Garavelou S."/>
            <person name="Gordon K.H.J."/>
            <person name="Gunaratna R.T."/>
            <person name="Han Y."/>
            <person name="Hauser F."/>
            <person name="He Y."/>
            <person name="Heidel-Fischer H."/>
            <person name="Hirsh A."/>
            <person name="Hu Y."/>
            <person name="Jiang H."/>
            <person name="Kalra D."/>
            <person name="Klinner C."/>
            <person name="Konig C."/>
            <person name="Kovar C."/>
            <person name="Kroll A.R."/>
            <person name="Kuwar S.S."/>
            <person name="Lee S.L."/>
            <person name="Lehman R."/>
            <person name="Li K."/>
            <person name="Li Z."/>
            <person name="Liang H."/>
            <person name="Lovelace S."/>
            <person name="Lu Z."/>
            <person name="Mansfield J.H."/>
            <person name="McCulloch K.J."/>
            <person name="Mathew T."/>
            <person name="Morton B."/>
            <person name="Muzny D.M."/>
            <person name="Neunemann D."/>
            <person name="Ongeri F."/>
            <person name="Pauchet Y."/>
            <person name="Pu L.L."/>
            <person name="Pyrousis I."/>
            <person name="Rao X.J."/>
            <person name="Redding A."/>
            <person name="Roesel C."/>
            <person name="Sanchez-Gracia A."/>
            <person name="Schaack S."/>
            <person name="Shukla A."/>
            <person name="Tetreau G."/>
            <person name="Wang Y."/>
            <person name="Xiong G.H."/>
            <person name="Traut W."/>
            <person name="Walsh T.K."/>
            <person name="Worley K.C."/>
            <person name="Wu D."/>
            <person name="Wu W."/>
            <person name="Wu Y.Q."/>
            <person name="Zhang X."/>
            <person name="Zou Z."/>
            <person name="Zucker H."/>
            <person name="Briscoe A.D."/>
            <person name="Burmester T."/>
            <person name="Clem R.J."/>
            <person name="Feyereisen R."/>
            <person name="Grimmelikhuijzen C.J.P."/>
            <person name="Hamodrakas S.J."/>
            <person name="Hansson B.S."/>
            <person name="Huguet E."/>
            <person name="Jermiin L.S."/>
            <person name="Lan Q."/>
            <person name="Lehman H.K."/>
            <person name="Lorenzen M."/>
            <person name="Merzendorfer H."/>
            <person name="Michalopoulos I."/>
            <person name="Morton D.B."/>
            <person name="Muthukrishnan S."/>
            <person name="Oakeshott J.G."/>
            <person name="Palmer W."/>
            <person name="Park Y."/>
            <person name="Passarelli A.L."/>
            <person name="Rozas J."/>
            <person name="Schwartz L.M."/>
            <person name="Smith W."/>
            <person name="Southgate A."/>
            <person name="Vilcinskas A."/>
            <person name="Vogt R."/>
            <person name="Wang P."/>
            <person name="Werren J."/>
            <person name="Yu X.Q."/>
            <person name="Zhou J.J."/>
            <person name="Brown S.J."/>
            <person name="Scherer S.E."/>
            <person name="Richards S."/>
            <person name="Blissard G.W."/>
        </authorList>
    </citation>
    <scope>NUCLEOTIDE SEQUENCE</scope>
</reference>
<keyword evidence="1" id="KW-0732">Signal</keyword>
<organism evidence="2 3">
    <name type="scientific">Manduca sexta</name>
    <name type="common">Tobacco hawkmoth</name>
    <name type="synonym">Tobacco hornworm</name>
    <dbReference type="NCBI Taxonomy" id="7130"/>
    <lineage>
        <taxon>Eukaryota</taxon>
        <taxon>Metazoa</taxon>
        <taxon>Ecdysozoa</taxon>
        <taxon>Arthropoda</taxon>
        <taxon>Hexapoda</taxon>
        <taxon>Insecta</taxon>
        <taxon>Pterygota</taxon>
        <taxon>Neoptera</taxon>
        <taxon>Endopterygota</taxon>
        <taxon>Lepidoptera</taxon>
        <taxon>Glossata</taxon>
        <taxon>Ditrysia</taxon>
        <taxon>Bombycoidea</taxon>
        <taxon>Sphingidae</taxon>
        <taxon>Sphinginae</taxon>
        <taxon>Sphingini</taxon>
        <taxon>Manduca</taxon>
    </lineage>
</organism>
<comment type="caution">
    <text evidence="2">The sequence shown here is derived from an EMBL/GenBank/DDBJ whole genome shotgun (WGS) entry which is preliminary data.</text>
</comment>
<dbReference type="EMBL" id="JH668286">
    <property type="protein sequence ID" value="KAG6441438.1"/>
    <property type="molecule type" value="Genomic_DNA"/>
</dbReference>
<dbReference type="Proteomes" id="UP000791440">
    <property type="component" value="Unassembled WGS sequence"/>
</dbReference>
<feature type="signal peptide" evidence="1">
    <location>
        <begin position="1"/>
        <end position="16"/>
    </location>
</feature>
<sequence length="295" mass="31554">MKFLLAFCVVVGVTNAALLRPPYTDTYTIALHEQRQFDIFESTKNLIQNLLERLRKAASEARETIGSFTTGVQNEANVIKQKIIKDIKILRERVATAIDNVSDRLIDSGTGVVGCVATSREEAALLFNETLTKALGCVDDRIKDVSAQIHGLTTIANNATEFANKVVVDMRHCTAENGNILSIGGCLGNVAIHTEMKVAVFATQTTLTIGRISLTLATLPASLEVCAGTRLVEAGISTTKIIMEIGTCSANSVYTSFSGGNTDTTGLLTSNADLLAPINGLLPVLPSDEPTIERQ</sequence>
<keyword evidence="3" id="KW-1185">Reference proteome</keyword>
<gene>
    <name evidence="2" type="ORF">O3G_MSEX001833</name>
</gene>
<dbReference type="AlphaFoldDB" id="A0A922CDJ3"/>
<reference evidence="2" key="2">
    <citation type="submission" date="2020-12" db="EMBL/GenBank/DDBJ databases">
        <authorList>
            <person name="Kanost M."/>
        </authorList>
    </citation>
    <scope>NUCLEOTIDE SEQUENCE</scope>
</reference>